<evidence type="ECO:0000313" key="1">
    <source>
        <dbReference type="EMBL" id="MFC5896190.1"/>
    </source>
</evidence>
<comment type="caution">
    <text evidence="1">The sequence shown here is derived from an EMBL/GenBank/DDBJ whole genome shotgun (WGS) entry which is preliminary data.</text>
</comment>
<dbReference type="RefSeq" id="WP_345085838.1">
    <property type="nucleotide sequence ID" value="NZ_BAAAWG010000009.1"/>
</dbReference>
<keyword evidence="2" id="KW-1185">Reference proteome</keyword>
<proteinExistence type="predicted"/>
<sequence>MDFRPTQTYPDDWAGHPEHCVWFCPVHLPLTEGLTHLPAREALTRILARLREAGTR</sequence>
<protein>
    <submittedName>
        <fullName evidence="1">Uncharacterized protein</fullName>
    </submittedName>
</protein>
<accession>A0ABW1FPN6</accession>
<organism evidence="1 2">
    <name type="scientific">Streptomyces ramulosus</name>
    <dbReference type="NCBI Taxonomy" id="47762"/>
    <lineage>
        <taxon>Bacteria</taxon>
        <taxon>Bacillati</taxon>
        <taxon>Actinomycetota</taxon>
        <taxon>Actinomycetes</taxon>
        <taxon>Kitasatosporales</taxon>
        <taxon>Streptomycetaceae</taxon>
        <taxon>Streptomyces</taxon>
    </lineage>
</organism>
<gene>
    <name evidence="1" type="ORF">ACFP3M_25675</name>
</gene>
<dbReference type="Proteomes" id="UP001596241">
    <property type="component" value="Unassembled WGS sequence"/>
</dbReference>
<dbReference type="EMBL" id="JBHSPW010000013">
    <property type="protein sequence ID" value="MFC5896190.1"/>
    <property type="molecule type" value="Genomic_DNA"/>
</dbReference>
<evidence type="ECO:0000313" key="2">
    <source>
        <dbReference type="Proteomes" id="UP001596241"/>
    </source>
</evidence>
<name>A0ABW1FPN6_9ACTN</name>
<reference evidence="2" key="1">
    <citation type="journal article" date="2019" name="Int. J. Syst. Evol. Microbiol.">
        <title>The Global Catalogue of Microorganisms (GCM) 10K type strain sequencing project: providing services to taxonomists for standard genome sequencing and annotation.</title>
        <authorList>
            <consortium name="The Broad Institute Genomics Platform"/>
            <consortium name="The Broad Institute Genome Sequencing Center for Infectious Disease"/>
            <person name="Wu L."/>
            <person name="Ma J."/>
        </authorList>
    </citation>
    <scope>NUCLEOTIDE SEQUENCE [LARGE SCALE GENOMIC DNA]</scope>
    <source>
        <strain evidence="2">CGMCC 1.15809</strain>
    </source>
</reference>